<dbReference type="PANTHER" id="PTHR11461:SF209">
    <property type="entry name" value="SERPIN-Z8-RELATED"/>
    <property type="match status" value="1"/>
</dbReference>
<dbReference type="Gene3D" id="2.10.310.10">
    <property type="entry name" value="Serpins superfamily"/>
    <property type="match status" value="2"/>
</dbReference>
<dbReference type="Pfam" id="PF00079">
    <property type="entry name" value="Serpin"/>
    <property type="match status" value="3"/>
</dbReference>
<evidence type="ECO:0000256" key="5">
    <source>
        <dbReference type="RuleBase" id="RU000411"/>
    </source>
</evidence>
<dbReference type="InterPro" id="IPR042185">
    <property type="entry name" value="Serpin_sf_2"/>
</dbReference>
<protein>
    <recommendedName>
        <fullName evidence="8">Serpin domain-containing protein</fullName>
    </recommendedName>
</protein>
<sequence>MEAWARLFAGSGLAALSMRLTKQLSTGGDHLAAAGVQQNGGASKAGPNNLVFSPLSIYSALSVVAAGARGRTQSELLKALGAGSREELAESVAKMMARALPDGTPQRGGPRVAHACAIWHERARTVKPAFRDAAAASFKAVTRAVDFLRNPEEACKEINRWVATATENLIDSIVSPDSVDKNTRLVVTSAVYFKGRWARPFDREKTKKDKFHLLDGGGDVEADFMRSYEDQYIAVDRGFKVLRMPYAAAQHEHNRVYTKEHLRRRFAAAAAAVSKEMPATSPRYSMCVFLPDERDGLWKLEDRMAAGGEGFLRKHMPERRVEVGEFRIPRFKLSFGDSVVRALRGLGVRALFDPARAELTDVLEADNSGDPPLFVSDVVHRAVIEVNEEGTEAAAATAMILLGAAPNAAPPPPRVDFVADHPFAFFVVEETSGAVLFAGHVVDPTKQYPPPPRRRCCAIQGFVVLFLVYVLAVLVLAGGELFRDDHPLDHRFPSSPGIGSSSAARFLLSPRSLLLRLGEIASRRGRWWRPESDSPTSDGRKEGNSSTTEACSRRCAASGLTEMSRRLAEQLSAEEDGGGGNLVFSPLSIYSALSVVTAGARGTTLTELLAALGAPSRDALAKNVAEIVRALPGGTATGGPRVAHACGLWHDRTRSLKLAFRDAAAASFNAATRAVDFLANPEEARKEINSWVAAATENLIDTILPPGSVSTGTRLVVTSAIYFNGTWQTPFRKQDTKKDKFHLLDSGGAVDADFMRSGDKQYIAAHDGFKVLRMPYAHAAPQLSPRYSMYILLPDERDGLSNLEDRMAAAGGSGGEGFLREHMPVRRVKVGEFRIPTFKLSFSRSVVRALRGIGVNAMFDRAELPDMIEGEPLRVSDVLHKAVIEVSEEGTEAAAATAVLMAGAARYAPPPPPREDFVADHPFAFFVVEESSGAVLFAGHGLVVLFLVYVFAVLVLAGGELFHDDQLQRRFPSSPGIGSSSSSSSARILLSPRSMIRRLGEIARRGGSRRWWTGGVRPETDSPRSEGGNSSATDQACSRRCAASGLAGMALRLAERLSLEEDSVGGGNLVFSPLSIYSALTVVTAGARGTTLAELLAALGAPSSRDALAENASEIVRALPDGTGTATGGPRVAHACGLWHDRTRAFKPAFRDAAAASFQAATRAVDFLANPEEARKEINSWVAAATENLIDTILPPGSVCTDTRLVVASAIYFNATWQTPFRKQDTKKDKFHLLGGAVDVDADFMRSGDDQYVAAYDGFKVLKMPYNTRASRTHTQPQYSLCVFLPDERDGLWTLADRMEAGGGEVFLREHMPEKRVKVGEFRIPRFKLSFDGSVNTALQGVGVRAVFDPAAADLSDVLEEGNSGDPPLFVSDVLHGAVIEVNEEGTEAAGATVFIMKGRARRPSPAPAPVDFVADHPFAFFVVEESSGAVLFAGHVVDPTKS</sequence>
<keyword evidence="10" id="KW-1185">Reference proteome</keyword>
<dbReference type="FunFam" id="3.30.497.10:FF:000027">
    <property type="entry name" value="Putative serpin-Z6A"/>
    <property type="match status" value="3"/>
</dbReference>
<dbReference type="InterPro" id="IPR000215">
    <property type="entry name" value="Serpin_fam"/>
</dbReference>
<feature type="transmembrane region" description="Helical" evidence="7">
    <location>
        <begin position="937"/>
        <end position="962"/>
    </location>
</feature>
<dbReference type="STRING" id="40148.A0A0E0BH12"/>
<feature type="region of interest" description="Disordered" evidence="6">
    <location>
        <begin position="527"/>
        <end position="553"/>
    </location>
</feature>
<evidence type="ECO:0000256" key="1">
    <source>
        <dbReference type="ARBA" id="ARBA00009500"/>
    </source>
</evidence>
<dbReference type="eggNOG" id="KOG2392">
    <property type="taxonomic scope" value="Eukaryota"/>
</dbReference>
<evidence type="ECO:0000313" key="10">
    <source>
        <dbReference type="Proteomes" id="UP000026961"/>
    </source>
</evidence>
<reference evidence="9" key="2">
    <citation type="submission" date="2018-05" db="EMBL/GenBank/DDBJ databases">
        <title>OgluRS3 (Oryza glumaepatula Reference Sequence Version 3).</title>
        <authorList>
            <person name="Zhang J."/>
            <person name="Kudrna D."/>
            <person name="Lee S."/>
            <person name="Talag J."/>
            <person name="Welchert J."/>
            <person name="Wing R.A."/>
        </authorList>
    </citation>
    <scope>NUCLEOTIDE SEQUENCE [LARGE SCALE GENOMIC DNA]</scope>
</reference>
<keyword evidence="7" id="KW-1133">Transmembrane helix</keyword>
<accession>A0A0E0BH12</accession>
<evidence type="ECO:0000256" key="4">
    <source>
        <dbReference type="ARBA" id="ARBA00049586"/>
    </source>
</evidence>
<dbReference type="CDD" id="cd02043">
    <property type="entry name" value="serpinP_plants"/>
    <property type="match status" value="3"/>
</dbReference>
<feature type="region of interest" description="Disordered" evidence="6">
    <location>
        <begin position="1012"/>
        <end position="1034"/>
    </location>
</feature>
<organism evidence="9">
    <name type="scientific">Oryza glumipatula</name>
    <dbReference type="NCBI Taxonomy" id="40148"/>
    <lineage>
        <taxon>Eukaryota</taxon>
        <taxon>Viridiplantae</taxon>
        <taxon>Streptophyta</taxon>
        <taxon>Embryophyta</taxon>
        <taxon>Tracheophyta</taxon>
        <taxon>Spermatophyta</taxon>
        <taxon>Magnoliopsida</taxon>
        <taxon>Liliopsida</taxon>
        <taxon>Poales</taxon>
        <taxon>Poaceae</taxon>
        <taxon>BOP clade</taxon>
        <taxon>Oryzoideae</taxon>
        <taxon>Oryzeae</taxon>
        <taxon>Oryzinae</taxon>
        <taxon>Oryza</taxon>
    </lineage>
</organism>
<feature type="domain" description="Serpin" evidence="8">
    <location>
        <begin position="1051"/>
        <end position="1440"/>
    </location>
</feature>
<feature type="domain" description="Serpin" evidence="8">
    <location>
        <begin position="565"/>
        <end position="944"/>
    </location>
</feature>
<dbReference type="Gramene" id="OGLUM11G07290.1">
    <property type="protein sequence ID" value="OGLUM11G07290.1"/>
    <property type="gene ID" value="OGLUM11G07290"/>
</dbReference>
<dbReference type="Gene3D" id="2.30.39.10">
    <property type="entry name" value="Alpha-1-antitrypsin, domain 1"/>
    <property type="match status" value="3"/>
</dbReference>
<name>A0A0E0BH12_9ORYZ</name>
<comment type="function">
    <text evidence="4">Probable serine protease inhibitor.</text>
</comment>
<dbReference type="Proteomes" id="UP000026961">
    <property type="component" value="Chromosome 11"/>
</dbReference>
<dbReference type="InterPro" id="IPR042178">
    <property type="entry name" value="Serpin_sf_1"/>
</dbReference>
<evidence type="ECO:0000256" key="3">
    <source>
        <dbReference type="ARBA" id="ARBA00022900"/>
    </source>
</evidence>
<feature type="compositionally biased region" description="Basic and acidic residues" evidence="6">
    <location>
        <begin position="528"/>
        <end position="543"/>
    </location>
</feature>
<dbReference type="SMART" id="SM00093">
    <property type="entry name" value="SERPIN"/>
    <property type="match status" value="3"/>
</dbReference>
<dbReference type="HOGENOM" id="CLU_238236_0_0_1"/>
<reference evidence="9" key="1">
    <citation type="submission" date="2015-04" db="UniProtKB">
        <authorList>
            <consortium name="EnsemblPlants"/>
        </authorList>
    </citation>
    <scope>IDENTIFICATION</scope>
</reference>
<dbReference type="GO" id="GO:0004867">
    <property type="term" value="F:serine-type endopeptidase inhibitor activity"/>
    <property type="evidence" value="ECO:0007669"/>
    <property type="project" value="UniProtKB-KW"/>
</dbReference>
<dbReference type="InterPro" id="IPR036186">
    <property type="entry name" value="Serpin_sf"/>
</dbReference>
<comment type="similarity">
    <text evidence="1 5">Belongs to the serpin family.</text>
</comment>
<dbReference type="SUPFAM" id="SSF56574">
    <property type="entry name" value="Serpins"/>
    <property type="match status" value="3"/>
</dbReference>
<evidence type="ECO:0000256" key="6">
    <source>
        <dbReference type="SAM" id="MobiDB-lite"/>
    </source>
</evidence>
<dbReference type="EnsemblPlants" id="OGLUM11G07290.1">
    <property type="protein sequence ID" value="OGLUM11G07290.1"/>
    <property type="gene ID" value="OGLUM11G07290"/>
</dbReference>
<evidence type="ECO:0000256" key="7">
    <source>
        <dbReference type="SAM" id="Phobius"/>
    </source>
</evidence>
<proteinExistence type="inferred from homology"/>
<dbReference type="Gene3D" id="3.30.497.10">
    <property type="entry name" value="Antithrombin, subunit I, domain 2"/>
    <property type="match status" value="3"/>
</dbReference>
<dbReference type="FunFam" id="2.30.39.10:FF:000022">
    <property type="entry name" value="Os11g0230400 protein"/>
    <property type="match status" value="2"/>
</dbReference>
<keyword evidence="7" id="KW-0812">Transmembrane</keyword>
<evidence type="ECO:0000259" key="8">
    <source>
        <dbReference type="SMART" id="SM00093"/>
    </source>
</evidence>
<dbReference type="InterPro" id="IPR023796">
    <property type="entry name" value="Serpin_dom"/>
</dbReference>
<dbReference type="GO" id="GO:0005615">
    <property type="term" value="C:extracellular space"/>
    <property type="evidence" value="ECO:0007669"/>
    <property type="project" value="InterPro"/>
</dbReference>
<keyword evidence="3" id="KW-0722">Serine protease inhibitor</keyword>
<keyword evidence="7" id="KW-0472">Membrane</keyword>
<dbReference type="FunFam" id="2.10.310.10:FF:000001">
    <property type="entry name" value="Serpin family A member 1"/>
    <property type="match status" value="2"/>
</dbReference>
<feature type="domain" description="Serpin" evidence="8">
    <location>
        <begin position="42"/>
        <end position="444"/>
    </location>
</feature>
<dbReference type="PANTHER" id="PTHR11461">
    <property type="entry name" value="SERINE PROTEASE INHIBITOR, SERPIN"/>
    <property type="match status" value="1"/>
</dbReference>
<evidence type="ECO:0000256" key="2">
    <source>
        <dbReference type="ARBA" id="ARBA00022690"/>
    </source>
</evidence>
<keyword evidence="2" id="KW-0646">Protease inhibitor</keyword>
<feature type="transmembrane region" description="Helical" evidence="7">
    <location>
        <begin position="456"/>
        <end position="477"/>
    </location>
</feature>
<evidence type="ECO:0000313" key="9">
    <source>
        <dbReference type="EnsemblPlants" id="OGLUM11G07290.1"/>
    </source>
</evidence>
<dbReference type="Gene3D" id="6.20.40.10">
    <property type="match status" value="2"/>
</dbReference>